<keyword evidence="2 8" id="KW-1003">Cell membrane</keyword>
<feature type="transmembrane region" description="Helical" evidence="8">
    <location>
        <begin position="12"/>
        <end position="31"/>
    </location>
</feature>
<dbReference type="InterPro" id="IPR045378">
    <property type="entry name" value="LNT_N"/>
</dbReference>
<feature type="transmembrane region" description="Helical" evidence="8">
    <location>
        <begin position="119"/>
        <end position="144"/>
    </location>
</feature>
<feature type="transmembrane region" description="Helical" evidence="8">
    <location>
        <begin position="527"/>
        <end position="548"/>
    </location>
</feature>
<evidence type="ECO:0000256" key="8">
    <source>
        <dbReference type="HAMAP-Rule" id="MF_01148"/>
    </source>
</evidence>
<dbReference type="CDD" id="cd07571">
    <property type="entry name" value="ALP_N-acyl_transferase"/>
    <property type="match status" value="1"/>
</dbReference>
<sequence length="565" mass="63709">MALGRAQRLREVIWTTLVFGFFYFYFSLWWLNTLTIFNPFIPLGIVLLGVALSGYLVAFSVPAWFVMRRLSAQWIPLVLATLWVAVEYLRGLGPFGFPWNYLGHSQLPTFPKLAQCADIAGVYGISWLIVFANALFATAALCRWKEIKWTTVARQLALPLAALLVVLYCVIRIYPDHALLKVEAMRQSDAEGTIRIAVLQPNISQLEKVGYYSATSEEEALAAEQQMTSTTLRLLEETSGSQAKLIVMPESSFNSTYFVYQKELHETLARYARALDADILFGADRRETQSDYAARLRHPFTGHSERSFPNLVVRSMEGQPVLLEEPEETVATVAAFLVRREEGLTSTVYDKIHLVPFGETAPIFDRIPFFQEYILMVGTYARGTEYTIFQSDRARVGVMICFESTFASLARAYAQRKANLLCVITNDGWYDPTYVGEHSRFGRWVFSLPFLRTLVASGPAQHFYHSVFRAIETRTPVVRAANTGISAIILPSGEIVRQLGWRERGTFWHDVTLLRSHTTWYARFGDWLALGCVAIWAGVLCAGVVTALRHRRLARAATGEGQANS</sequence>
<dbReference type="HAMAP" id="MF_01148">
    <property type="entry name" value="Lnt"/>
    <property type="match status" value="1"/>
</dbReference>
<dbReference type="PANTHER" id="PTHR38686">
    <property type="entry name" value="APOLIPOPROTEIN N-ACYLTRANSFERASE"/>
    <property type="match status" value="1"/>
</dbReference>
<comment type="catalytic activity">
    <reaction evidence="8">
        <text>N-terminal S-1,2-diacyl-sn-glyceryl-L-cysteinyl-[lipoprotein] + a glycerophospholipid = N-acyl-S-1,2-diacyl-sn-glyceryl-L-cysteinyl-[lipoprotein] + a 2-acyl-sn-glycero-3-phospholipid + H(+)</text>
        <dbReference type="Rhea" id="RHEA:48228"/>
        <dbReference type="Rhea" id="RHEA-COMP:14681"/>
        <dbReference type="Rhea" id="RHEA-COMP:14684"/>
        <dbReference type="ChEBI" id="CHEBI:15378"/>
        <dbReference type="ChEBI" id="CHEBI:136912"/>
        <dbReference type="ChEBI" id="CHEBI:140656"/>
        <dbReference type="ChEBI" id="CHEBI:140657"/>
        <dbReference type="ChEBI" id="CHEBI:140660"/>
        <dbReference type="EC" id="2.3.1.269"/>
    </reaction>
</comment>
<accession>A0A2Z4Y2G2</accession>
<dbReference type="Proteomes" id="UP000262583">
    <property type="component" value="Chromosome"/>
</dbReference>
<dbReference type="PROSITE" id="PS50263">
    <property type="entry name" value="CN_HYDROLASE"/>
    <property type="match status" value="1"/>
</dbReference>
<dbReference type="UniPathway" id="UPA00666"/>
<dbReference type="Pfam" id="PF20154">
    <property type="entry name" value="LNT_N"/>
    <property type="match status" value="1"/>
</dbReference>
<dbReference type="Gene3D" id="3.60.110.10">
    <property type="entry name" value="Carbon-nitrogen hydrolase"/>
    <property type="match status" value="1"/>
</dbReference>
<dbReference type="InterPro" id="IPR004563">
    <property type="entry name" value="Apolipo_AcylTrfase"/>
</dbReference>
<keyword evidence="7 8" id="KW-0012">Acyltransferase</keyword>
<protein>
    <recommendedName>
        <fullName evidence="8">Apolipoprotein N-acyltransferase</fullName>
        <shortName evidence="8">ALP N-acyltransferase</shortName>
        <ecNumber evidence="8">2.3.1.269</ecNumber>
    </recommendedName>
</protein>
<evidence type="ECO:0000259" key="9">
    <source>
        <dbReference type="PROSITE" id="PS50263"/>
    </source>
</evidence>
<feature type="domain" description="CN hydrolase" evidence="9">
    <location>
        <begin position="199"/>
        <end position="513"/>
    </location>
</feature>
<feature type="transmembrane region" description="Helical" evidence="8">
    <location>
        <begin position="77"/>
        <end position="99"/>
    </location>
</feature>
<evidence type="ECO:0000256" key="5">
    <source>
        <dbReference type="ARBA" id="ARBA00022989"/>
    </source>
</evidence>
<comment type="subcellular location">
    <subcellularLocation>
        <location evidence="1 8">Cell membrane</location>
        <topology evidence="1 8">Multi-pass membrane protein</topology>
    </subcellularLocation>
</comment>
<evidence type="ECO:0000313" key="11">
    <source>
        <dbReference type="Proteomes" id="UP000262583"/>
    </source>
</evidence>
<dbReference type="AlphaFoldDB" id="A0A2Z4Y2G2"/>
<comment type="pathway">
    <text evidence="8">Protein modification; lipoprotein biosynthesis (N-acyl transfer).</text>
</comment>
<dbReference type="EC" id="2.3.1.269" evidence="8"/>
<dbReference type="KEGG" id="schv:BRCON_0155"/>
<evidence type="ECO:0000256" key="1">
    <source>
        <dbReference type="ARBA" id="ARBA00004651"/>
    </source>
</evidence>
<dbReference type="GO" id="GO:0042158">
    <property type="term" value="P:lipoprotein biosynthetic process"/>
    <property type="evidence" value="ECO:0007669"/>
    <property type="project" value="UniProtKB-UniRule"/>
</dbReference>
<dbReference type="GO" id="GO:0016410">
    <property type="term" value="F:N-acyltransferase activity"/>
    <property type="evidence" value="ECO:0007669"/>
    <property type="project" value="UniProtKB-UniRule"/>
</dbReference>
<comment type="similarity">
    <text evidence="8">Belongs to the CN hydrolase family. Apolipoprotein N-acyltransferase subfamily.</text>
</comment>
<gene>
    <name evidence="8" type="primary">lnt</name>
    <name evidence="10" type="ORF">BRCON_0155</name>
</gene>
<keyword evidence="5 8" id="KW-1133">Transmembrane helix</keyword>
<organism evidence="10 11">
    <name type="scientific">Sumerlaea chitinivorans</name>
    <dbReference type="NCBI Taxonomy" id="2250252"/>
    <lineage>
        <taxon>Bacteria</taxon>
        <taxon>Candidatus Sumerlaeota</taxon>
        <taxon>Candidatus Sumerlaeia</taxon>
        <taxon>Candidatus Sumerlaeales</taxon>
        <taxon>Candidatus Sumerlaeaceae</taxon>
        <taxon>Candidatus Sumerlaea</taxon>
    </lineage>
</organism>
<keyword evidence="6 8" id="KW-0472">Membrane</keyword>
<dbReference type="InterPro" id="IPR036526">
    <property type="entry name" value="C-N_Hydrolase_sf"/>
</dbReference>
<dbReference type="NCBIfam" id="TIGR00546">
    <property type="entry name" value="lnt"/>
    <property type="match status" value="1"/>
</dbReference>
<evidence type="ECO:0000256" key="4">
    <source>
        <dbReference type="ARBA" id="ARBA00022692"/>
    </source>
</evidence>
<reference evidence="10 11" key="1">
    <citation type="submission" date="2018-05" db="EMBL/GenBank/DDBJ databases">
        <title>A metagenomic window into the 2 km-deep terrestrial subsurface aquifer revealed taxonomically and functionally diverse microbial community comprising novel uncultured bacterial lineages.</title>
        <authorList>
            <person name="Kadnikov V.V."/>
            <person name="Mardanov A.V."/>
            <person name="Beletsky A.V."/>
            <person name="Banks D."/>
            <person name="Pimenov N.V."/>
            <person name="Frank Y.A."/>
            <person name="Karnachuk O.V."/>
            <person name="Ravin N.V."/>
        </authorList>
    </citation>
    <scope>NUCLEOTIDE SEQUENCE [LARGE SCALE GENOMIC DNA]</scope>
    <source>
        <strain evidence="10">BY</strain>
    </source>
</reference>
<dbReference type="GO" id="GO:0005886">
    <property type="term" value="C:plasma membrane"/>
    <property type="evidence" value="ECO:0007669"/>
    <property type="project" value="UniProtKB-SubCell"/>
</dbReference>
<keyword evidence="4 8" id="KW-0812">Transmembrane</keyword>
<comment type="function">
    <text evidence="8">Catalyzes the phospholipid dependent N-acylation of the N-terminal cysteine of apolipoprotein, the last step in lipoprotein maturation.</text>
</comment>
<evidence type="ECO:0000256" key="6">
    <source>
        <dbReference type="ARBA" id="ARBA00023136"/>
    </source>
</evidence>
<keyword evidence="10" id="KW-0449">Lipoprotein</keyword>
<evidence type="ECO:0000256" key="3">
    <source>
        <dbReference type="ARBA" id="ARBA00022679"/>
    </source>
</evidence>
<dbReference type="Pfam" id="PF00795">
    <property type="entry name" value="CN_hydrolase"/>
    <property type="match status" value="1"/>
</dbReference>
<keyword evidence="3 8" id="KW-0808">Transferase</keyword>
<dbReference type="InterPro" id="IPR003010">
    <property type="entry name" value="C-N_Hydrolase"/>
</dbReference>
<dbReference type="PANTHER" id="PTHR38686:SF1">
    <property type="entry name" value="APOLIPOPROTEIN N-ACYLTRANSFERASE"/>
    <property type="match status" value="1"/>
</dbReference>
<feature type="transmembrane region" description="Helical" evidence="8">
    <location>
        <begin position="43"/>
        <end position="65"/>
    </location>
</feature>
<proteinExistence type="inferred from homology"/>
<name>A0A2Z4Y2G2_SUMC1</name>
<evidence type="ECO:0000256" key="7">
    <source>
        <dbReference type="ARBA" id="ARBA00023315"/>
    </source>
</evidence>
<evidence type="ECO:0000256" key="2">
    <source>
        <dbReference type="ARBA" id="ARBA00022475"/>
    </source>
</evidence>
<dbReference type="EMBL" id="CP030759">
    <property type="protein sequence ID" value="AXA34932.1"/>
    <property type="molecule type" value="Genomic_DNA"/>
</dbReference>
<dbReference type="SUPFAM" id="SSF56317">
    <property type="entry name" value="Carbon-nitrogen hydrolase"/>
    <property type="match status" value="1"/>
</dbReference>
<evidence type="ECO:0000313" key="10">
    <source>
        <dbReference type="EMBL" id="AXA34932.1"/>
    </source>
</evidence>
<feature type="transmembrane region" description="Helical" evidence="8">
    <location>
        <begin position="156"/>
        <end position="174"/>
    </location>
</feature>